<keyword evidence="5 17" id="KW-1133">Transmembrane helix</keyword>
<evidence type="ECO:0000313" key="18">
    <source>
        <dbReference type="EMBL" id="GCB81223.1"/>
    </source>
</evidence>
<name>A0A401Q789_SCYTO</name>
<dbReference type="Pfam" id="PF04750">
    <property type="entry name" value="Far-17a_AIG1"/>
    <property type="match status" value="1"/>
</dbReference>
<evidence type="ECO:0000256" key="2">
    <source>
        <dbReference type="ARBA" id="ARBA00004127"/>
    </source>
</evidence>
<evidence type="ECO:0000256" key="4">
    <source>
        <dbReference type="ARBA" id="ARBA00022692"/>
    </source>
</evidence>
<evidence type="ECO:0000256" key="10">
    <source>
        <dbReference type="ARBA" id="ARBA00048680"/>
    </source>
</evidence>
<keyword evidence="4 17" id="KW-0812">Transmembrane</keyword>
<comment type="catalytic activity">
    <reaction evidence="15">
        <text>13-(9Z-hexadecenoyloxy)-octadecanoate + H2O = 13-hydroxy-octadecanoate + (9Z)-hexadecenoate + H(+)</text>
        <dbReference type="Rhea" id="RHEA:52076"/>
        <dbReference type="ChEBI" id="CHEBI:15377"/>
        <dbReference type="ChEBI" id="CHEBI:15378"/>
        <dbReference type="ChEBI" id="CHEBI:32372"/>
        <dbReference type="ChEBI" id="CHEBI:136304"/>
        <dbReference type="ChEBI" id="CHEBI:136315"/>
    </reaction>
    <physiologicalReaction direction="left-to-right" evidence="15">
        <dbReference type="Rhea" id="RHEA:52077"/>
    </physiologicalReaction>
</comment>
<comment type="caution">
    <text evidence="18">The sequence shown here is derived from an EMBL/GenBank/DDBJ whole genome shotgun (WGS) entry which is preliminary data.</text>
</comment>
<keyword evidence="19" id="KW-1185">Reference proteome</keyword>
<feature type="non-terminal residue" evidence="18">
    <location>
        <position position="1"/>
    </location>
</feature>
<proteinExistence type="inferred from homology"/>
<evidence type="ECO:0000256" key="7">
    <source>
        <dbReference type="ARBA" id="ARBA00047368"/>
    </source>
</evidence>
<dbReference type="InterPro" id="IPR006838">
    <property type="entry name" value="ADTRP_AIG1"/>
</dbReference>
<evidence type="ECO:0000256" key="1">
    <source>
        <dbReference type="ARBA" id="ARBA00000923"/>
    </source>
</evidence>
<evidence type="ECO:0000256" key="15">
    <source>
        <dbReference type="ARBA" id="ARBA00049322"/>
    </source>
</evidence>
<sequence length="123" mass="14330">ILQTTYFGVCVLTDLVWLLPQHGKRVQRLCLRISALQDWLFAALAFPIGFFVVVSFWLLYAFDRELVYPKILDQIIPTWMNHAMHSVVLLLLMLELILVPHRWPSHKGGMAVLISFCCSYLLW</sequence>
<accession>A0A401Q789</accession>
<keyword evidence="6 17" id="KW-0472">Membrane</keyword>
<evidence type="ECO:0000256" key="13">
    <source>
        <dbReference type="ARBA" id="ARBA00049221"/>
    </source>
</evidence>
<dbReference type="Proteomes" id="UP000288216">
    <property type="component" value="Unassembled WGS sequence"/>
</dbReference>
<comment type="catalytic activity">
    <reaction evidence="8">
        <text>13-octadecanoyloxy-octadecanoate + H2O = 13-hydroxy-octadecanoate + octadecanoate + H(+)</text>
        <dbReference type="Rhea" id="RHEA:52084"/>
        <dbReference type="ChEBI" id="CHEBI:15377"/>
        <dbReference type="ChEBI" id="CHEBI:15378"/>
        <dbReference type="ChEBI" id="CHEBI:25629"/>
        <dbReference type="ChEBI" id="CHEBI:136304"/>
        <dbReference type="ChEBI" id="CHEBI:136335"/>
    </reaction>
    <physiologicalReaction direction="left-to-right" evidence="8">
        <dbReference type="Rhea" id="RHEA:52085"/>
    </physiologicalReaction>
</comment>
<organism evidence="18 19">
    <name type="scientific">Scyliorhinus torazame</name>
    <name type="common">Cloudy catshark</name>
    <name type="synonym">Catulus torazame</name>
    <dbReference type="NCBI Taxonomy" id="75743"/>
    <lineage>
        <taxon>Eukaryota</taxon>
        <taxon>Metazoa</taxon>
        <taxon>Chordata</taxon>
        <taxon>Craniata</taxon>
        <taxon>Vertebrata</taxon>
        <taxon>Chondrichthyes</taxon>
        <taxon>Elasmobranchii</taxon>
        <taxon>Galeomorphii</taxon>
        <taxon>Galeoidea</taxon>
        <taxon>Carcharhiniformes</taxon>
        <taxon>Scyliorhinidae</taxon>
        <taxon>Scyliorhinus</taxon>
    </lineage>
</organism>
<evidence type="ECO:0000256" key="3">
    <source>
        <dbReference type="ARBA" id="ARBA00009300"/>
    </source>
</evidence>
<evidence type="ECO:0000256" key="6">
    <source>
        <dbReference type="ARBA" id="ARBA00023136"/>
    </source>
</evidence>
<comment type="similarity">
    <text evidence="3">Belongs to the AIG1 family.</text>
</comment>
<dbReference type="OrthoDB" id="1898221at2759"/>
<dbReference type="AlphaFoldDB" id="A0A401Q789"/>
<evidence type="ECO:0000256" key="5">
    <source>
        <dbReference type="ARBA" id="ARBA00022989"/>
    </source>
</evidence>
<evidence type="ECO:0000256" key="8">
    <source>
        <dbReference type="ARBA" id="ARBA00047427"/>
    </source>
</evidence>
<dbReference type="GO" id="GO:0016020">
    <property type="term" value="C:membrane"/>
    <property type="evidence" value="ECO:0007669"/>
    <property type="project" value="InterPro"/>
</dbReference>
<evidence type="ECO:0000256" key="16">
    <source>
        <dbReference type="ARBA" id="ARBA00049428"/>
    </source>
</evidence>
<evidence type="ECO:0000256" key="9">
    <source>
        <dbReference type="ARBA" id="ARBA00047863"/>
    </source>
</evidence>
<reference evidence="18 19" key="1">
    <citation type="journal article" date="2018" name="Nat. Ecol. Evol.">
        <title>Shark genomes provide insights into elasmobranch evolution and the origin of vertebrates.</title>
        <authorList>
            <person name="Hara Y"/>
            <person name="Yamaguchi K"/>
            <person name="Onimaru K"/>
            <person name="Kadota M"/>
            <person name="Koyanagi M"/>
            <person name="Keeley SD"/>
            <person name="Tatsumi K"/>
            <person name="Tanaka K"/>
            <person name="Motone F"/>
            <person name="Kageyama Y"/>
            <person name="Nozu R"/>
            <person name="Adachi N"/>
            <person name="Nishimura O"/>
            <person name="Nakagawa R"/>
            <person name="Tanegashima C"/>
            <person name="Kiyatake I"/>
            <person name="Matsumoto R"/>
            <person name="Murakumo K"/>
            <person name="Nishida K"/>
            <person name="Terakita A"/>
            <person name="Kuratani S"/>
            <person name="Sato K"/>
            <person name="Hyodo S Kuraku.S."/>
        </authorList>
    </citation>
    <scope>NUCLEOTIDE SEQUENCE [LARGE SCALE GENOMIC DNA]</scope>
</reference>
<dbReference type="PANTHER" id="PTHR10989:SF16">
    <property type="entry name" value="AT02829P-RELATED"/>
    <property type="match status" value="1"/>
</dbReference>
<dbReference type="EMBL" id="BFAA01018768">
    <property type="protein sequence ID" value="GCB81223.1"/>
    <property type="molecule type" value="Genomic_DNA"/>
</dbReference>
<dbReference type="OMA" id="FMEASIA"/>
<comment type="catalytic activity">
    <reaction evidence="14">
        <text>13-(9Z-octadecenoyloxy)-octadecanoate + H2O = 13-hydroxy-octadecanoate + (9Z)-octadecenoate + H(+)</text>
        <dbReference type="Rhea" id="RHEA:52064"/>
        <dbReference type="ChEBI" id="CHEBI:15377"/>
        <dbReference type="ChEBI" id="CHEBI:15378"/>
        <dbReference type="ChEBI" id="CHEBI:30823"/>
        <dbReference type="ChEBI" id="CHEBI:136303"/>
        <dbReference type="ChEBI" id="CHEBI:136304"/>
    </reaction>
    <physiologicalReaction direction="left-to-right" evidence="14">
        <dbReference type="Rhea" id="RHEA:52065"/>
    </physiologicalReaction>
</comment>
<comment type="catalytic activity">
    <reaction evidence="11">
        <text>12-(9Z-octadecenoyloxy)-octadecanoate + H2O = 12-hydroxyoctadecanoate + (9Z)-octadecenoate + H(+)</text>
        <dbReference type="Rhea" id="RHEA:52060"/>
        <dbReference type="ChEBI" id="CHEBI:15377"/>
        <dbReference type="ChEBI" id="CHEBI:15378"/>
        <dbReference type="ChEBI" id="CHEBI:30823"/>
        <dbReference type="ChEBI" id="CHEBI:84201"/>
        <dbReference type="ChEBI" id="CHEBI:136302"/>
    </reaction>
    <physiologicalReaction direction="left-to-right" evidence="11">
        <dbReference type="Rhea" id="RHEA:52061"/>
    </physiologicalReaction>
</comment>
<dbReference type="GO" id="GO:0012505">
    <property type="term" value="C:endomembrane system"/>
    <property type="evidence" value="ECO:0007669"/>
    <property type="project" value="UniProtKB-SubCell"/>
</dbReference>
<evidence type="ECO:0000313" key="19">
    <source>
        <dbReference type="Proteomes" id="UP000288216"/>
    </source>
</evidence>
<evidence type="ECO:0008006" key="20">
    <source>
        <dbReference type="Google" id="ProtNLM"/>
    </source>
</evidence>
<gene>
    <name evidence="18" type="ORF">scyTo_0021352</name>
</gene>
<comment type="catalytic activity">
    <reaction evidence="10">
        <text>12-octadecanoyloxy-octadecanoate + H2O = 12-hydroxyoctadecanoate + octadecanoate + H(+)</text>
        <dbReference type="Rhea" id="RHEA:52080"/>
        <dbReference type="ChEBI" id="CHEBI:15377"/>
        <dbReference type="ChEBI" id="CHEBI:15378"/>
        <dbReference type="ChEBI" id="CHEBI:25629"/>
        <dbReference type="ChEBI" id="CHEBI:84201"/>
        <dbReference type="ChEBI" id="CHEBI:136330"/>
    </reaction>
    <physiologicalReaction direction="left-to-right" evidence="10">
        <dbReference type="Rhea" id="RHEA:52081"/>
    </physiologicalReaction>
</comment>
<evidence type="ECO:0000256" key="12">
    <source>
        <dbReference type="ARBA" id="ARBA00048800"/>
    </source>
</evidence>
<dbReference type="PANTHER" id="PTHR10989">
    <property type="entry name" value="ANDROGEN-INDUCED PROTEIN 1-RELATED"/>
    <property type="match status" value="1"/>
</dbReference>
<evidence type="ECO:0000256" key="14">
    <source>
        <dbReference type="ARBA" id="ARBA00049296"/>
    </source>
</evidence>
<evidence type="ECO:0000256" key="17">
    <source>
        <dbReference type="SAM" id="Phobius"/>
    </source>
</evidence>
<comment type="catalytic activity">
    <reaction evidence="9">
        <text>9-hexadecanoyloxy-octadecanoate + H2O = 9-hydroxy-octadecanoate + hexadecanoate + H(+)</text>
        <dbReference type="Rhea" id="RHEA:52052"/>
        <dbReference type="ChEBI" id="CHEBI:7896"/>
        <dbReference type="ChEBI" id="CHEBI:15377"/>
        <dbReference type="ChEBI" id="CHEBI:15378"/>
        <dbReference type="ChEBI" id="CHEBI:83670"/>
        <dbReference type="ChEBI" id="CHEBI:136286"/>
    </reaction>
    <physiologicalReaction direction="left-to-right" evidence="9">
        <dbReference type="Rhea" id="RHEA:52053"/>
    </physiologicalReaction>
</comment>
<evidence type="ECO:0000256" key="11">
    <source>
        <dbReference type="ARBA" id="ARBA00048701"/>
    </source>
</evidence>
<comment type="catalytic activity">
    <reaction evidence="1">
        <text>9-(9Z-hexadecenoyloxy)-octadecanoate + H2O = (9Z)-hexadecenoate + 9-hydroxy-octadecanoate + H(+)</text>
        <dbReference type="Rhea" id="RHEA:52068"/>
        <dbReference type="ChEBI" id="CHEBI:15377"/>
        <dbReference type="ChEBI" id="CHEBI:15378"/>
        <dbReference type="ChEBI" id="CHEBI:32372"/>
        <dbReference type="ChEBI" id="CHEBI:136286"/>
        <dbReference type="ChEBI" id="CHEBI:136309"/>
    </reaction>
    <physiologicalReaction direction="left-to-right" evidence="1">
        <dbReference type="Rhea" id="RHEA:52069"/>
    </physiologicalReaction>
</comment>
<comment type="catalytic activity">
    <reaction evidence="12">
        <text>9-(9Z-octadecenoyloxy)-octadecanoate + H2O = 9-hydroxy-octadecanoate + (9Z)-octadecenoate + H(+)</text>
        <dbReference type="Rhea" id="RHEA:52048"/>
        <dbReference type="ChEBI" id="CHEBI:15377"/>
        <dbReference type="ChEBI" id="CHEBI:15378"/>
        <dbReference type="ChEBI" id="CHEBI:30823"/>
        <dbReference type="ChEBI" id="CHEBI:136282"/>
        <dbReference type="ChEBI" id="CHEBI:136286"/>
    </reaction>
    <physiologicalReaction direction="left-to-right" evidence="12">
        <dbReference type="Rhea" id="RHEA:52049"/>
    </physiologicalReaction>
</comment>
<protein>
    <recommendedName>
        <fullName evidence="20">Androgen-dependent TFPI-regulating protein</fullName>
    </recommendedName>
</protein>
<feature type="transmembrane region" description="Helical" evidence="17">
    <location>
        <begin position="39"/>
        <end position="62"/>
    </location>
</feature>
<comment type="catalytic activity">
    <reaction evidence="13">
        <text>9-octadecanoyloxy-octadecanoate + H2O = 9-hydroxy-octadecanoate + octadecanoate + H(+)</text>
        <dbReference type="Rhea" id="RHEA:52096"/>
        <dbReference type="ChEBI" id="CHEBI:15377"/>
        <dbReference type="ChEBI" id="CHEBI:15378"/>
        <dbReference type="ChEBI" id="CHEBI:25629"/>
        <dbReference type="ChEBI" id="CHEBI:136286"/>
        <dbReference type="ChEBI" id="CHEBI:136373"/>
    </reaction>
    <physiologicalReaction direction="left-to-right" evidence="13">
        <dbReference type="Rhea" id="RHEA:52097"/>
    </physiologicalReaction>
</comment>
<comment type="catalytic activity">
    <reaction evidence="7">
        <text>12-hexadecanoyloxy-octadecanoate + H2O = 12-hydroxyoctadecanoate + hexadecanoate + H(+)</text>
        <dbReference type="Rhea" id="RHEA:52056"/>
        <dbReference type="ChEBI" id="CHEBI:7896"/>
        <dbReference type="ChEBI" id="CHEBI:15377"/>
        <dbReference type="ChEBI" id="CHEBI:15378"/>
        <dbReference type="ChEBI" id="CHEBI:83677"/>
        <dbReference type="ChEBI" id="CHEBI:84201"/>
    </reaction>
    <physiologicalReaction direction="left-to-right" evidence="7">
        <dbReference type="Rhea" id="RHEA:52057"/>
    </physiologicalReaction>
</comment>
<comment type="subcellular location">
    <subcellularLocation>
        <location evidence="2">Endomembrane system</location>
        <topology evidence="2">Multi-pass membrane protein</topology>
    </subcellularLocation>
</comment>
<feature type="transmembrane region" description="Helical" evidence="17">
    <location>
        <begin position="82"/>
        <end position="100"/>
    </location>
</feature>
<comment type="catalytic activity">
    <reaction evidence="16">
        <text>12-(9Z-hexadecenoyloxy)-octadecanoate + H2O = 12-hydroxyoctadecanoate + (9Z)-hexadecenoate + H(+)</text>
        <dbReference type="Rhea" id="RHEA:52072"/>
        <dbReference type="ChEBI" id="CHEBI:15377"/>
        <dbReference type="ChEBI" id="CHEBI:15378"/>
        <dbReference type="ChEBI" id="CHEBI:32372"/>
        <dbReference type="ChEBI" id="CHEBI:84201"/>
        <dbReference type="ChEBI" id="CHEBI:136312"/>
    </reaction>
    <physiologicalReaction direction="left-to-right" evidence="16">
        <dbReference type="Rhea" id="RHEA:52073"/>
    </physiologicalReaction>
</comment>